<protein>
    <submittedName>
        <fullName evidence="1">Uncharacterized protein</fullName>
    </submittedName>
</protein>
<comment type="caution">
    <text evidence="1">The sequence shown here is derived from an EMBL/GenBank/DDBJ whole genome shotgun (WGS) entry which is preliminary data.</text>
</comment>
<dbReference type="EMBL" id="JAGINP010000014">
    <property type="protein sequence ID" value="MBP2294112.1"/>
    <property type="molecule type" value="Genomic_DNA"/>
</dbReference>
<reference evidence="1 2" key="1">
    <citation type="submission" date="2021-03" db="EMBL/GenBank/DDBJ databases">
        <title>Genomic Encyclopedia of Type Strains, Phase III (KMG-III): the genomes of soil and plant-associated and newly described type strains.</title>
        <authorList>
            <person name="Whitman W."/>
        </authorList>
    </citation>
    <scope>NUCLEOTIDE SEQUENCE [LARGE SCALE GENOMIC DNA]</scope>
    <source>
        <strain evidence="1 2">IMMIB AFH-6</strain>
    </source>
</reference>
<evidence type="ECO:0000313" key="1">
    <source>
        <dbReference type="EMBL" id="MBP2294112.1"/>
    </source>
</evidence>
<dbReference type="RefSeq" id="WP_209768102.1">
    <property type="nucleotide sequence ID" value="NZ_JAGINP010000014.1"/>
</dbReference>
<keyword evidence="2" id="KW-1185">Reference proteome</keyword>
<dbReference type="Proteomes" id="UP000781958">
    <property type="component" value="Unassembled WGS sequence"/>
</dbReference>
<sequence>MDKKIVVIYVNLLDEGTPTIRPTNAEVLGDNLYRLHPTERYDPEDETWEFVPGAIVTCERIRTEKGVSALLAVKQVG</sequence>
<organism evidence="1 2">
    <name type="scientific">Azospirillum rugosum</name>
    <dbReference type="NCBI Taxonomy" id="416170"/>
    <lineage>
        <taxon>Bacteria</taxon>
        <taxon>Pseudomonadati</taxon>
        <taxon>Pseudomonadota</taxon>
        <taxon>Alphaproteobacteria</taxon>
        <taxon>Rhodospirillales</taxon>
        <taxon>Azospirillaceae</taxon>
        <taxon>Azospirillum</taxon>
    </lineage>
</organism>
<proteinExistence type="predicted"/>
<evidence type="ECO:0000313" key="2">
    <source>
        <dbReference type="Proteomes" id="UP000781958"/>
    </source>
</evidence>
<gene>
    <name evidence="1" type="ORF">J2851_003898</name>
</gene>
<name>A0ABS4SQ81_9PROT</name>
<accession>A0ABS4SQ81</accession>